<dbReference type="OrthoDB" id="10532281at2759"/>
<name>A0A2X0L534_9BASI</name>
<protein>
    <submittedName>
        <fullName evidence="2">BZ3500_MvSof-1268-A1-R1_Chr9g10731 protein</fullName>
    </submittedName>
</protein>
<sequence length="90" mass="10440">MRSSIEESHHLHVETRRQQGDGNFVLLVNEEVRLVVSFECKKDSVIDGYVEEHHKGRPRFPNDELNPLRLRSSSKPLYPKLRTRAGSSSR</sequence>
<evidence type="ECO:0000256" key="1">
    <source>
        <dbReference type="SAM" id="MobiDB-lite"/>
    </source>
</evidence>
<dbReference type="EMBL" id="FMWP01000107">
    <property type="protein sequence ID" value="SDA00599.1"/>
    <property type="molecule type" value="Genomic_DNA"/>
</dbReference>
<evidence type="ECO:0000313" key="2">
    <source>
        <dbReference type="EMBL" id="SDA00599.1"/>
    </source>
</evidence>
<dbReference type="AlphaFoldDB" id="A0A2X0L534"/>
<reference evidence="3" key="1">
    <citation type="submission" date="2016-10" db="EMBL/GenBank/DDBJ databases">
        <authorList>
            <person name="Jeantristanb JTB J.-T."/>
            <person name="Ricardo R."/>
        </authorList>
    </citation>
    <scope>NUCLEOTIDE SEQUENCE [LARGE SCALE GENOMIC DNA]</scope>
</reference>
<keyword evidence="3" id="KW-1185">Reference proteome</keyword>
<gene>
    <name evidence="2" type="ORF">BZ3500_MVSOF-1268-A1-R1_CHR9G10731</name>
</gene>
<feature type="region of interest" description="Disordered" evidence="1">
    <location>
        <begin position="54"/>
        <end position="90"/>
    </location>
</feature>
<proteinExistence type="predicted"/>
<organism evidence="2 3">
    <name type="scientific">Microbotryum saponariae</name>
    <dbReference type="NCBI Taxonomy" id="289078"/>
    <lineage>
        <taxon>Eukaryota</taxon>
        <taxon>Fungi</taxon>
        <taxon>Dikarya</taxon>
        <taxon>Basidiomycota</taxon>
        <taxon>Pucciniomycotina</taxon>
        <taxon>Microbotryomycetes</taxon>
        <taxon>Microbotryales</taxon>
        <taxon>Microbotryaceae</taxon>
        <taxon>Microbotryum</taxon>
    </lineage>
</organism>
<accession>A0A2X0L534</accession>
<evidence type="ECO:0000313" key="3">
    <source>
        <dbReference type="Proteomes" id="UP000249723"/>
    </source>
</evidence>
<dbReference type="Proteomes" id="UP000249723">
    <property type="component" value="Unassembled WGS sequence"/>
</dbReference>